<gene>
    <name evidence="3" type="ORF">APUTEX25_004226</name>
</gene>
<feature type="transmembrane region" description="Helical" evidence="2">
    <location>
        <begin position="144"/>
        <end position="167"/>
    </location>
</feature>
<proteinExistence type="predicted"/>
<evidence type="ECO:0000256" key="2">
    <source>
        <dbReference type="SAM" id="Phobius"/>
    </source>
</evidence>
<sequence length="575" mass="63558">PSSRLLRSFSTNIKANGRTKSGSCQAIQRATKDSGRMVLKAHLRFYGKYLIPEIAVTVLMFACFSAMAALIPRLLCNADAKDSMSMIVGFKSCVLKGWNTGNVVTSRGAAIFWLIFYAVQYSWLTVFPTIIGKVLCPKGFQRKHLIACSVCAAACAIVVLVAVPLTHWSFSNLWLTFLSTWTSCTAVFVIAQVVQLHTGSKIMGYRWIALMFFCAGVTTVLITARSSTALNGMGLTIVRLFIHPVIWSAVMMLFRQFMLHSGSVPDLMQVCFVLYPALYSSIFGRFLLLQLDSVGSVFLINLMQCSLQLAARLSDRGADDLWMSTLYGARGAEAINARYLVEEMRFVELFTTSLAENGGILAASALMSFGRVGLTPGQPPNHSAIWINAGGQLITGFVFDFIGLCVEAKYHCFEWERAYPKSIKRVMKYVAVIIIIGSTRLAVELMLLFCPHYDVATGVTLHSCDRPSLFQAINVAFAVRNRNTALGSYLDLNSTSSFRPLPVTMYEVYMCLENLGREESHLRKGRMVARERLAAVNGPAPAEVQRTRHERASCRHVPGAGMEKKARGNGQRRSS</sequence>
<feature type="non-terminal residue" evidence="3">
    <location>
        <position position="1"/>
    </location>
</feature>
<feature type="transmembrane region" description="Helical" evidence="2">
    <location>
        <begin position="205"/>
        <end position="224"/>
    </location>
</feature>
<feature type="transmembrane region" description="Helical" evidence="2">
    <location>
        <begin position="49"/>
        <end position="71"/>
    </location>
</feature>
<feature type="transmembrane region" description="Helical" evidence="2">
    <location>
        <begin position="267"/>
        <end position="288"/>
    </location>
</feature>
<reference evidence="4" key="1">
    <citation type="journal article" date="2018" name="Algal Res.">
        <title>Characterization of plant carbon substrate utilization by Auxenochlorella protothecoides.</title>
        <authorList>
            <person name="Vogler B.W."/>
            <person name="Starkenburg S.R."/>
            <person name="Sudasinghe N."/>
            <person name="Schambach J.Y."/>
            <person name="Rollin J.A."/>
            <person name="Pattathil S."/>
            <person name="Barry A.N."/>
        </authorList>
    </citation>
    <scope>NUCLEOTIDE SEQUENCE [LARGE SCALE GENOMIC DNA]</scope>
    <source>
        <strain evidence="4">UTEX 25</strain>
    </source>
</reference>
<feature type="transmembrane region" description="Helical" evidence="2">
    <location>
        <begin position="110"/>
        <end position="132"/>
    </location>
</feature>
<comment type="caution">
    <text evidence="3">The sequence shown here is derived from an EMBL/GenBank/DDBJ whole genome shotgun (WGS) entry which is preliminary data.</text>
</comment>
<organism evidence="3 4">
    <name type="scientific">Auxenochlorella protothecoides</name>
    <name type="common">Green microalga</name>
    <name type="synonym">Chlorella protothecoides</name>
    <dbReference type="NCBI Taxonomy" id="3075"/>
    <lineage>
        <taxon>Eukaryota</taxon>
        <taxon>Viridiplantae</taxon>
        <taxon>Chlorophyta</taxon>
        <taxon>core chlorophytes</taxon>
        <taxon>Trebouxiophyceae</taxon>
        <taxon>Chlorellales</taxon>
        <taxon>Chlorellaceae</taxon>
        <taxon>Auxenochlorella</taxon>
    </lineage>
</organism>
<dbReference type="Proteomes" id="UP000279271">
    <property type="component" value="Unassembled WGS sequence"/>
</dbReference>
<feature type="transmembrane region" description="Helical" evidence="2">
    <location>
        <begin position="236"/>
        <end position="255"/>
    </location>
</feature>
<dbReference type="EMBL" id="QOKY01000128">
    <property type="protein sequence ID" value="RMZ57392.1"/>
    <property type="molecule type" value="Genomic_DNA"/>
</dbReference>
<keyword evidence="2" id="KW-0812">Transmembrane</keyword>
<feature type="transmembrane region" description="Helical" evidence="2">
    <location>
        <begin position="173"/>
        <end position="193"/>
    </location>
</feature>
<dbReference type="AlphaFoldDB" id="A0A3M7L759"/>
<evidence type="ECO:0000256" key="1">
    <source>
        <dbReference type="SAM" id="MobiDB-lite"/>
    </source>
</evidence>
<feature type="transmembrane region" description="Helical" evidence="2">
    <location>
        <begin position="429"/>
        <end position="449"/>
    </location>
</feature>
<protein>
    <submittedName>
        <fullName evidence="3">Uncharacterized protein</fullName>
    </submittedName>
</protein>
<name>A0A3M7L759_AUXPR</name>
<keyword evidence="2" id="KW-0472">Membrane</keyword>
<keyword evidence="2" id="KW-1133">Transmembrane helix</keyword>
<accession>A0A3M7L759</accession>
<evidence type="ECO:0000313" key="3">
    <source>
        <dbReference type="EMBL" id="RMZ57392.1"/>
    </source>
</evidence>
<feature type="region of interest" description="Disordered" evidence="1">
    <location>
        <begin position="538"/>
        <end position="575"/>
    </location>
</feature>
<evidence type="ECO:0000313" key="4">
    <source>
        <dbReference type="Proteomes" id="UP000279271"/>
    </source>
</evidence>